<dbReference type="HOGENOM" id="CLU_1243174_0_0_5"/>
<dbReference type="InterPro" id="IPR007421">
    <property type="entry name" value="Schlafen_AlbA_2_dom"/>
</dbReference>
<gene>
    <name evidence="2" type="ordered locus">Arad_3648</name>
</gene>
<evidence type="ECO:0000313" key="2">
    <source>
        <dbReference type="EMBL" id="ACM27550.1"/>
    </source>
</evidence>
<organism evidence="2 3">
    <name type="scientific">Rhizobium rhizogenes (strain K84 / ATCC BAA-868)</name>
    <name type="common">Agrobacterium radiobacter</name>
    <dbReference type="NCBI Taxonomy" id="311403"/>
    <lineage>
        <taxon>Bacteria</taxon>
        <taxon>Pseudomonadati</taxon>
        <taxon>Pseudomonadota</taxon>
        <taxon>Alphaproteobacteria</taxon>
        <taxon>Hyphomicrobiales</taxon>
        <taxon>Rhizobiaceae</taxon>
        <taxon>Rhizobium/Agrobacterium group</taxon>
        <taxon>Rhizobium</taxon>
    </lineage>
</organism>
<evidence type="ECO:0000259" key="1">
    <source>
        <dbReference type="Pfam" id="PF04326"/>
    </source>
</evidence>
<proteinExistence type="predicted"/>
<dbReference type="Pfam" id="PF04326">
    <property type="entry name" value="SLFN_AlbA_2"/>
    <property type="match status" value="1"/>
</dbReference>
<dbReference type="STRING" id="311403.Arad_3648"/>
<dbReference type="AlphaFoldDB" id="B9J9E8"/>
<evidence type="ECO:0000313" key="3">
    <source>
        <dbReference type="Proteomes" id="UP000001600"/>
    </source>
</evidence>
<dbReference type="KEGG" id="ara:Arad_3648"/>
<dbReference type="Gene3D" id="3.30.950.30">
    <property type="entry name" value="Schlafen, AAA domain"/>
    <property type="match status" value="1"/>
</dbReference>
<accession>B9J9E8</accession>
<dbReference type="eggNOG" id="ENOG5033ZY8">
    <property type="taxonomic scope" value="Bacteria"/>
</dbReference>
<sequence>MRVQTFSSNSSAICLRGCQDVTTEELEELLQGAQESDSLEFKGAMGWDASLIKDILAMANVQDGGRIVLGIEDKTFVRQGVSQEQLDSFIPDTMMDRVGVFADPHVSFSVDKVPDTAGLHFVVITVAPFERTPVICAKDGGFQNELHNGTIYYRTKTGRPKSARIDSANEMRDIIERAAIQTMRHFQSLGLEAKAVEAAAPPGPPARAAKMAEIFDKELGGL</sequence>
<feature type="domain" description="Schlafen AlbA-2" evidence="1">
    <location>
        <begin position="35"/>
        <end position="157"/>
    </location>
</feature>
<dbReference type="InterPro" id="IPR038461">
    <property type="entry name" value="Schlafen_AlbA_2_dom_sf"/>
</dbReference>
<dbReference type="EMBL" id="CP000628">
    <property type="protein sequence ID" value="ACM27550.1"/>
    <property type="molecule type" value="Genomic_DNA"/>
</dbReference>
<name>B9J9E8_RHIR8</name>
<dbReference type="Proteomes" id="UP000001600">
    <property type="component" value="Chromosome 1"/>
</dbReference>
<reference evidence="2 3" key="1">
    <citation type="journal article" date="2009" name="J. Bacteriol.">
        <title>Genome sequences of three Agrobacterium biovars help elucidate the evolution of multichromosome genomes in bacteria.</title>
        <authorList>
            <person name="Slater S.C."/>
            <person name="Goldman B.S."/>
            <person name="Goodner B."/>
            <person name="Setubal J.C."/>
            <person name="Farrand S.K."/>
            <person name="Nester E.W."/>
            <person name="Burr T.J."/>
            <person name="Banta L."/>
            <person name="Dickerman A.W."/>
            <person name="Paulsen I."/>
            <person name="Otten L."/>
            <person name="Suen G."/>
            <person name="Welch R."/>
            <person name="Almeida N.F."/>
            <person name="Arnold F."/>
            <person name="Burton O.T."/>
            <person name="Du Z."/>
            <person name="Ewing A."/>
            <person name="Godsy E."/>
            <person name="Heisel S."/>
            <person name="Houmiel K.L."/>
            <person name="Jhaveri J."/>
            <person name="Lu J."/>
            <person name="Miller N.M."/>
            <person name="Norton S."/>
            <person name="Chen Q."/>
            <person name="Phoolcharoen W."/>
            <person name="Ohlin V."/>
            <person name="Ondrusek D."/>
            <person name="Pride N."/>
            <person name="Stricklin S.L."/>
            <person name="Sun J."/>
            <person name="Wheeler C."/>
            <person name="Wilson L."/>
            <person name="Zhu H."/>
            <person name="Wood D.W."/>
        </authorList>
    </citation>
    <scope>NUCLEOTIDE SEQUENCE [LARGE SCALE GENOMIC DNA]</scope>
    <source>
        <strain evidence="3">K84 / ATCC BAA-868</strain>
    </source>
</reference>
<protein>
    <recommendedName>
        <fullName evidence="1">Schlafen AlbA-2 domain-containing protein</fullName>
    </recommendedName>
</protein>